<dbReference type="EMBL" id="CP042469">
    <property type="protein sequence ID" value="QOX64329.1"/>
    <property type="molecule type" value="Genomic_DNA"/>
</dbReference>
<evidence type="ECO:0000313" key="1">
    <source>
        <dbReference type="EMBL" id="QOX64329.1"/>
    </source>
</evidence>
<sequence>MNRNIAYGAAIAILILLMMTYNILNASGKPEWGNEEKLYGLNPVQTQWLREKKELVIGVSDDSAPLISLDASGSAEGLLKEYLDRISSGYDIPIQYQLLPVKELKNALADGRIDAAVTVRDNTADQSLEYTMPMVKTKGILLVRKEIASERNHADLKVLMAEGSAAHYALKRELPAENLLMCGSIEEAAARAAQGEGDALAGSETALTFYLGRAALDSSWERVTGYIYEQNECLAVKKGNSVLYDILNHAVYHADNEKVISELQGKWTGISYPLYVENKLEGLGIIIIIIFTSVLCVFFLFYQSNKSLYEELQQRMELLVESQNEMQTTFDGVTYYLAELNRDGTIISINKALSQYLRMKRHKAAGLLLEVLLNLERNENEKLAAIVAETFRDEEEKDDEILVGAKIFEIHTFLIKNNKEQVQKILIMMVDVTEARSNERQLMQNHKMIAVGQLAAGVAHEIRNPLGLIRNYCYVLKEIDYRDYITRDDAIAVIEKSVDKSSRIIENLLNFSRLSTNKKERVNLQSHISAILDLQRSLLVHSKTSLCYEYFGDHMAMVNVEALELVLINLITNAVDAISDEGEIKVLCHRDSASVQLTVSDNGGGIPPELMDEIYNPFFTTKKKREGNGLGLYIVYNEVQKMGGKIKAESEVGKGTTFFIRIPIENGGRQDEQKRTQSTGSR</sequence>
<organism evidence="1 2">
    <name type="scientific">Anoxybacterium hadale</name>
    <dbReference type="NCBI Taxonomy" id="3408580"/>
    <lineage>
        <taxon>Bacteria</taxon>
        <taxon>Bacillati</taxon>
        <taxon>Bacillota</taxon>
        <taxon>Clostridia</taxon>
        <taxon>Peptostreptococcales</taxon>
        <taxon>Anaerovoracaceae</taxon>
        <taxon>Anoxybacterium</taxon>
    </lineage>
</organism>
<dbReference type="Proteomes" id="UP000594014">
    <property type="component" value="Chromosome"/>
</dbReference>
<protein>
    <submittedName>
        <fullName evidence="1">Transporter substrate-binding domain-containing protein</fullName>
    </submittedName>
</protein>
<keyword evidence="2" id="KW-1185">Reference proteome</keyword>
<name>A0ACD1ADG3_9FIRM</name>
<accession>A0ACD1ADG3</accession>
<reference evidence="1" key="1">
    <citation type="submission" date="2019-08" db="EMBL/GenBank/DDBJ databases">
        <title>Genome sequence of Clostridiales bacterium MT110.</title>
        <authorList>
            <person name="Cao J."/>
        </authorList>
    </citation>
    <scope>NUCLEOTIDE SEQUENCE</scope>
    <source>
        <strain evidence="1">MT110</strain>
    </source>
</reference>
<gene>
    <name evidence="1" type="ORF">FRZ06_13740</name>
</gene>
<evidence type="ECO:0000313" key="2">
    <source>
        <dbReference type="Proteomes" id="UP000594014"/>
    </source>
</evidence>
<proteinExistence type="predicted"/>